<dbReference type="RefSeq" id="WP_143692245.1">
    <property type="nucleotide sequence ID" value="NZ_AP019798.1"/>
</dbReference>
<feature type="signal peptide" evidence="4">
    <location>
        <begin position="1"/>
        <end position="23"/>
    </location>
</feature>
<dbReference type="SUPFAM" id="SSF111369">
    <property type="entry name" value="HlyD-like secretion proteins"/>
    <property type="match status" value="1"/>
</dbReference>
<evidence type="ECO:0000259" key="7">
    <source>
        <dbReference type="Pfam" id="PF25954"/>
    </source>
</evidence>
<dbReference type="GO" id="GO:1990281">
    <property type="term" value="C:efflux pump complex"/>
    <property type="evidence" value="ECO:0007669"/>
    <property type="project" value="TreeGrafter"/>
</dbReference>
<dbReference type="Gene3D" id="1.10.287.470">
    <property type="entry name" value="Helix hairpin bin"/>
    <property type="match status" value="1"/>
</dbReference>
<accession>A0A510I7F5</accession>
<dbReference type="AlphaFoldDB" id="A0A510I7F5"/>
<evidence type="ECO:0000313" key="9">
    <source>
        <dbReference type="EMBL" id="BBL88300.1"/>
    </source>
</evidence>
<organism evidence="9 10">
    <name type="scientific">Vibrio rotiferianus</name>
    <dbReference type="NCBI Taxonomy" id="190895"/>
    <lineage>
        <taxon>Bacteria</taxon>
        <taxon>Pseudomonadati</taxon>
        <taxon>Pseudomonadota</taxon>
        <taxon>Gammaproteobacteria</taxon>
        <taxon>Vibrionales</taxon>
        <taxon>Vibrionaceae</taxon>
        <taxon>Vibrio</taxon>
    </lineage>
</organism>
<dbReference type="InterPro" id="IPR058625">
    <property type="entry name" value="MdtA-like_BSH"/>
</dbReference>
<dbReference type="FunFam" id="2.40.30.170:FF:000010">
    <property type="entry name" value="Efflux RND transporter periplasmic adaptor subunit"/>
    <property type="match status" value="1"/>
</dbReference>
<proteinExistence type="inferred from homology"/>
<evidence type="ECO:0000259" key="6">
    <source>
        <dbReference type="Pfam" id="PF25917"/>
    </source>
</evidence>
<feature type="chain" id="PRO_5021997633" evidence="4">
    <location>
        <begin position="24"/>
        <end position="368"/>
    </location>
</feature>
<dbReference type="InterPro" id="IPR058792">
    <property type="entry name" value="Beta-barrel_RND_2"/>
</dbReference>
<feature type="domain" description="Multidrug resistance protein MdtA-like alpha-helical hairpin" evidence="5">
    <location>
        <begin position="92"/>
        <end position="151"/>
    </location>
</feature>
<dbReference type="FunFam" id="2.40.420.20:FF:000007">
    <property type="entry name" value="HAE1 family efflux pump MFP component"/>
    <property type="match status" value="1"/>
</dbReference>
<evidence type="ECO:0000256" key="4">
    <source>
        <dbReference type="SAM" id="SignalP"/>
    </source>
</evidence>
<feature type="domain" description="YknX-like C-terminal permuted SH3-like" evidence="8">
    <location>
        <begin position="272"/>
        <end position="337"/>
    </location>
</feature>
<dbReference type="Proteomes" id="UP000315115">
    <property type="component" value="Chromosome 1"/>
</dbReference>
<dbReference type="Pfam" id="PF25876">
    <property type="entry name" value="HH_MFP_RND"/>
    <property type="match status" value="1"/>
</dbReference>
<feature type="region of interest" description="Disordered" evidence="3">
    <location>
        <begin position="346"/>
        <end position="368"/>
    </location>
</feature>
<feature type="domain" description="CusB-like beta-barrel" evidence="7">
    <location>
        <begin position="191"/>
        <end position="263"/>
    </location>
</feature>
<keyword evidence="4" id="KW-0732">Signal</keyword>
<feature type="coiled-coil region" evidence="2">
    <location>
        <begin position="98"/>
        <end position="156"/>
    </location>
</feature>
<gene>
    <name evidence="9" type="ORF">VroAM7_09530</name>
</gene>
<dbReference type="NCBIfam" id="TIGR01730">
    <property type="entry name" value="RND_mfp"/>
    <property type="match status" value="1"/>
</dbReference>
<evidence type="ECO:0000256" key="1">
    <source>
        <dbReference type="ARBA" id="ARBA00009477"/>
    </source>
</evidence>
<protein>
    <submittedName>
        <fullName evidence="9">MexH family multidrug efflux RND transporter periplasmic adaptor subunit</fullName>
    </submittedName>
</protein>
<evidence type="ECO:0000256" key="3">
    <source>
        <dbReference type="SAM" id="MobiDB-lite"/>
    </source>
</evidence>
<dbReference type="Pfam" id="PF25917">
    <property type="entry name" value="BSH_RND"/>
    <property type="match status" value="1"/>
</dbReference>
<evidence type="ECO:0000313" key="10">
    <source>
        <dbReference type="Proteomes" id="UP000315115"/>
    </source>
</evidence>
<dbReference type="Pfam" id="PF25954">
    <property type="entry name" value="Beta-barrel_RND_2"/>
    <property type="match status" value="1"/>
</dbReference>
<evidence type="ECO:0000256" key="2">
    <source>
        <dbReference type="SAM" id="Coils"/>
    </source>
</evidence>
<dbReference type="Gene3D" id="2.40.30.170">
    <property type="match status" value="1"/>
</dbReference>
<dbReference type="InterPro" id="IPR058637">
    <property type="entry name" value="YknX-like_C"/>
</dbReference>
<evidence type="ECO:0000259" key="5">
    <source>
        <dbReference type="Pfam" id="PF25876"/>
    </source>
</evidence>
<dbReference type="GO" id="GO:0015562">
    <property type="term" value="F:efflux transmembrane transporter activity"/>
    <property type="evidence" value="ECO:0007669"/>
    <property type="project" value="TreeGrafter"/>
</dbReference>
<dbReference type="Pfam" id="PF25989">
    <property type="entry name" value="YknX_C"/>
    <property type="match status" value="1"/>
</dbReference>
<dbReference type="Gene3D" id="2.40.50.100">
    <property type="match status" value="1"/>
</dbReference>
<sequence length="368" mass="39434">MSMKATLSILTLSILMASPAAFAAKRGPSAVTVVTEQVETHEINQSLSLIGKLEAAESVIVASEVAGKVKQIAVKANQNVQQDQLLILLNDDKAQAALVEAKAYLKDEQRKLKEFQRLVKRNAITQTEIDAQKASVEIAEARLDAAKANLADLHIAAPFAGTVGFIDFSRGKMVSAGSELLTLDDLSVMELDLQVPERYLSMLSVGMEVGATTSAWSDMGFVGKVTGIDTRISAETLNLRIRIEFDNPESHLKPGMLMNASLALPAIEAPIIPVQALEYSGTKRFVYVIDEDNKAKRQEVLLGARVDNEVVIESGVEIGDKIVVQGIVNMRDGVEVKEIVAPGKVKTADASGEQGVKGSQGKAAKEAN</sequence>
<dbReference type="PANTHER" id="PTHR30469">
    <property type="entry name" value="MULTIDRUG RESISTANCE PROTEIN MDTA"/>
    <property type="match status" value="1"/>
</dbReference>
<reference evidence="10" key="1">
    <citation type="submission" date="2019-07" db="EMBL/GenBank/DDBJ databases">
        <title>Complete Genome Sequences of Vibrion rotiferianus strain AM7.</title>
        <authorList>
            <person name="Miyazaki K."/>
            <person name="Wiseschart A."/>
            <person name="Pootanakit K."/>
            <person name="Ishimori K."/>
            <person name="Kitahara K."/>
        </authorList>
    </citation>
    <scope>NUCLEOTIDE SEQUENCE [LARGE SCALE GENOMIC DNA]</scope>
    <source>
        <strain evidence="10">AM7</strain>
    </source>
</reference>
<dbReference type="Gene3D" id="2.40.420.20">
    <property type="match status" value="1"/>
</dbReference>
<dbReference type="PANTHER" id="PTHR30469:SF13">
    <property type="entry name" value="HAE1 FAMILY EFFLUX PUMP MFP COMPONENT"/>
    <property type="match status" value="1"/>
</dbReference>
<keyword evidence="2" id="KW-0175">Coiled coil</keyword>
<dbReference type="InterPro" id="IPR006143">
    <property type="entry name" value="RND_pump_MFP"/>
</dbReference>
<dbReference type="InterPro" id="IPR058624">
    <property type="entry name" value="MdtA-like_HH"/>
</dbReference>
<feature type="domain" description="Multidrug resistance protein MdtA-like barrel-sandwich hybrid" evidence="6">
    <location>
        <begin position="58"/>
        <end position="179"/>
    </location>
</feature>
<name>A0A510I7F5_9VIBR</name>
<dbReference type="EMBL" id="AP019798">
    <property type="protein sequence ID" value="BBL88300.1"/>
    <property type="molecule type" value="Genomic_DNA"/>
</dbReference>
<evidence type="ECO:0000259" key="8">
    <source>
        <dbReference type="Pfam" id="PF25989"/>
    </source>
</evidence>
<comment type="similarity">
    <text evidence="1">Belongs to the membrane fusion protein (MFP) (TC 8.A.1) family.</text>
</comment>